<feature type="compositionally biased region" description="Basic and acidic residues" evidence="1">
    <location>
        <begin position="34"/>
        <end position="58"/>
    </location>
</feature>
<feature type="compositionally biased region" description="Basic and acidic residues" evidence="1">
    <location>
        <begin position="356"/>
        <end position="373"/>
    </location>
</feature>
<feature type="compositionally biased region" description="Basic and acidic residues" evidence="1">
    <location>
        <begin position="385"/>
        <end position="420"/>
    </location>
</feature>
<gene>
    <name evidence="3" type="ORF">L1049_005089</name>
</gene>
<feature type="compositionally biased region" description="Basic and acidic residues" evidence="1">
    <location>
        <begin position="170"/>
        <end position="182"/>
    </location>
</feature>
<evidence type="ECO:0000313" key="3">
    <source>
        <dbReference type="EMBL" id="KAK9282177.1"/>
    </source>
</evidence>
<feature type="compositionally biased region" description="Polar residues" evidence="1">
    <location>
        <begin position="547"/>
        <end position="563"/>
    </location>
</feature>
<reference evidence="3 4" key="1">
    <citation type="journal article" date="2024" name="Plant J.">
        <title>Genome sequences and population genomics reveal climatic adaptation and genomic divergence between two closely related sweetgum species.</title>
        <authorList>
            <person name="Xu W.Q."/>
            <person name="Ren C.Q."/>
            <person name="Zhang X.Y."/>
            <person name="Comes H.P."/>
            <person name="Liu X.H."/>
            <person name="Li Y.G."/>
            <person name="Kettle C.J."/>
            <person name="Jalonen R."/>
            <person name="Gaisberger H."/>
            <person name="Ma Y.Z."/>
            <person name="Qiu Y.X."/>
        </authorList>
    </citation>
    <scope>NUCLEOTIDE SEQUENCE [LARGE SCALE GENOMIC DNA]</scope>
    <source>
        <strain evidence="3">Hangzhou</strain>
    </source>
</reference>
<comment type="caution">
    <text evidence="3">The sequence shown here is derived from an EMBL/GenBank/DDBJ whole genome shotgun (WGS) entry which is preliminary data.</text>
</comment>
<feature type="compositionally biased region" description="Polar residues" evidence="1">
    <location>
        <begin position="449"/>
        <end position="459"/>
    </location>
</feature>
<proteinExistence type="predicted"/>
<dbReference type="InterPro" id="IPR055300">
    <property type="entry name" value="CWZF3/5/7"/>
</dbReference>
<feature type="compositionally biased region" description="Basic and acidic residues" evidence="1">
    <location>
        <begin position="427"/>
        <end position="443"/>
    </location>
</feature>
<feature type="compositionally biased region" description="Basic and acidic residues" evidence="1">
    <location>
        <begin position="565"/>
        <end position="579"/>
    </location>
</feature>
<feature type="domain" description="CWZF3/5/7 THD" evidence="2">
    <location>
        <begin position="570"/>
        <end position="826"/>
    </location>
</feature>
<feature type="region of interest" description="Disordered" evidence="1">
    <location>
        <begin position="298"/>
        <end position="591"/>
    </location>
</feature>
<dbReference type="InterPro" id="IPR056406">
    <property type="entry name" value="THD_CWZF3/5/7"/>
</dbReference>
<evidence type="ECO:0000259" key="2">
    <source>
        <dbReference type="Pfam" id="PF24756"/>
    </source>
</evidence>
<feature type="compositionally biased region" description="Basic and acidic residues" evidence="1">
    <location>
        <begin position="462"/>
        <end position="492"/>
    </location>
</feature>
<dbReference type="EMBL" id="JBBPBK010000007">
    <property type="protein sequence ID" value="KAK9282177.1"/>
    <property type="molecule type" value="Genomic_DNA"/>
</dbReference>
<organism evidence="3 4">
    <name type="scientific">Liquidambar formosana</name>
    <name type="common">Formosan gum</name>
    <dbReference type="NCBI Taxonomy" id="63359"/>
    <lineage>
        <taxon>Eukaryota</taxon>
        <taxon>Viridiplantae</taxon>
        <taxon>Streptophyta</taxon>
        <taxon>Embryophyta</taxon>
        <taxon>Tracheophyta</taxon>
        <taxon>Spermatophyta</taxon>
        <taxon>Magnoliopsida</taxon>
        <taxon>eudicotyledons</taxon>
        <taxon>Gunneridae</taxon>
        <taxon>Pentapetalae</taxon>
        <taxon>Saxifragales</taxon>
        <taxon>Altingiaceae</taxon>
        <taxon>Liquidambar</taxon>
    </lineage>
</organism>
<dbReference type="AlphaFoldDB" id="A0AAP0RPA8"/>
<dbReference type="PANTHER" id="PTHR46524:SF7">
    <property type="entry name" value="CW-TYPE ZINC FINGER"/>
    <property type="match status" value="1"/>
</dbReference>
<protein>
    <recommendedName>
        <fullName evidence="2">CWZF3/5/7 THD domain-containing protein</fullName>
    </recommendedName>
</protein>
<dbReference type="Pfam" id="PF24756">
    <property type="entry name" value="THD_CWZF3-5-7"/>
    <property type="match status" value="1"/>
</dbReference>
<dbReference type="Proteomes" id="UP001415857">
    <property type="component" value="Unassembled WGS sequence"/>
</dbReference>
<dbReference type="PANTHER" id="PTHR46524">
    <property type="entry name" value="CW-TYPE ZINC FINGER"/>
    <property type="match status" value="1"/>
</dbReference>
<feature type="compositionally biased region" description="Basic and acidic residues" evidence="1">
    <location>
        <begin position="107"/>
        <end position="123"/>
    </location>
</feature>
<keyword evidence="4" id="KW-1185">Reference proteome</keyword>
<feature type="region of interest" description="Disordered" evidence="1">
    <location>
        <begin position="1"/>
        <end position="275"/>
    </location>
</feature>
<name>A0AAP0RPA8_LIQFO</name>
<feature type="compositionally biased region" description="Basic and acidic residues" evidence="1">
    <location>
        <begin position="320"/>
        <end position="339"/>
    </location>
</feature>
<evidence type="ECO:0000256" key="1">
    <source>
        <dbReference type="SAM" id="MobiDB-lite"/>
    </source>
</evidence>
<feature type="compositionally biased region" description="Basic and acidic residues" evidence="1">
    <location>
        <begin position="131"/>
        <end position="157"/>
    </location>
</feature>
<evidence type="ECO:0000313" key="4">
    <source>
        <dbReference type="Proteomes" id="UP001415857"/>
    </source>
</evidence>
<feature type="compositionally biased region" description="Low complexity" evidence="1">
    <location>
        <begin position="184"/>
        <end position="199"/>
    </location>
</feature>
<accession>A0AAP0RPA8</accession>
<sequence length="827" mass="90732">MKSGYLTIGGAIRKEGPSSSSSLPTNMARKYRSKSNDRSSSKDSKFDGKDISVKKPKDQVQVSLDDGSLDMKKCENSDIVAKKRKVKECEDTQINSGSVPSMGYHLQDSRVSVKEEFSENDHRREKKARVSKSEGKESSLSKGNGRTDKKDSGRKDLQLGQDLGSTLSHRSLDGVDPLKRDLGSVQPSVAATSSSSKVSGSHKTKTNFQEVKGSPVESVSSSPLRISNPDKLTSARRNLVGKDDLRDAGGLLMGSPRRFSDGEDDDGSDRSATVRKDKTFIATHHGSLESSVFDFQDRDFSHLPGSKAKAQIVASPQYPHEPKAADRCREEERRNENHYHVNGFRPRKSGKGSSSRSKDKNRNFKSEFDKGKMSDSINQSQDHAPPYEEKSRDGKNKFQEKFGVKSDKVEKKYVDKRDSGGKLLSENSKRESQSKFGGHDGPDVKANVIGSQDVMSTPKQKLMKDHDGERSSKRFLSDKTDRVELVSGRERSLPLPPSGGGQNETPTRCARPVPGSHKGNGADILSVNASEGDDASKVPKQIRKAENQNGNQHINSRHPTPNGQKVRDLDAPSPVRRDSSSQAATSAVKEAKDLKHTADRLKNSGLNLESTRLYFEAALKFLHGASLLESCNSESAKHGEMIQSMQMYSSTAKLCEFCAHEYEKSKNMASAALAYKCMEVAYMRVIYSSHTSASRDRNELHNALHVVPPGESPSSSASDVDNLNNAATVDKAPLGKGVSSPQVAGNHVIVARNRPTFVRLLTFAQDVNFAMEASRKSRIAFAAANVSLQEVQYKEGISSIKRALDFNFQDVEGLLRLVRLAVEAINR</sequence>